<name>A0A1M7XU81_9VIRU</name>
<evidence type="ECO:0000313" key="1">
    <source>
        <dbReference type="EMBL" id="SHO33243.1"/>
    </source>
</evidence>
<proteinExistence type="predicted"/>
<protein>
    <submittedName>
        <fullName evidence="1">Uncharacterized protein</fullName>
    </submittedName>
</protein>
<dbReference type="KEGG" id="vg:30523124"/>
<dbReference type="EMBL" id="LT671577">
    <property type="protein sequence ID" value="SHO33243.1"/>
    <property type="molecule type" value="Genomic_DNA"/>
</dbReference>
<feature type="non-terminal residue" evidence="1">
    <location>
        <position position="1"/>
    </location>
</feature>
<sequence>LPGGQIEGVCESIKGIRVAKERKDAQAMMFFAQRASQQRRDNEYIERAKVQSIFFPMDLFAPTSDIMALYKELVRDVGIDEALRQIFELPENFRLSDIPRPRFWLPFPKLDLPLYDVSDEDAKDFFVMSLHSGDVRLVVSS</sequence>
<reference evidence="1 2" key="1">
    <citation type="submission" date="2016-11" db="EMBL/GenBank/DDBJ databases">
        <authorList>
            <consortium name="Urmite Genomes"/>
        </authorList>
    </citation>
    <scope>NUCLEOTIDE SEQUENCE [LARGE SCALE GENOMIC DNA]</scope>
    <source>
        <strain evidence="1 2">A11</strain>
    </source>
</reference>
<dbReference type="Proteomes" id="UP000201465">
    <property type="component" value="Segment"/>
</dbReference>
<gene>
    <name evidence="1" type="ORF">BQ3484_175</name>
</gene>
<dbReference type="GeneID" id="30523124"/>
<evidence type="ECO:0000313" key="2">
    <source>
        <dbReference type="Proteomes" id="UP000201465"/>
    </source>
</evidence>
<keyword evidence="2" id="KW-1185">Reference proteome</keyword>
<dbReference type="RefSeq" id="YP_009329115.1">
    <property type="nucleotide sequence ID" value="NC_032108.1"/>
</dbReference>
<accession>A0A1M7XU81</accession>
<organism evidence="1 2">
    <name type="scientific">Cedratvirus A11</name>
    <dbReference type="NCBI Taxonomy" id="1903266"/>
    <lineage>
        <taxon>Viruses</taxon>
        <taxon>Pithoviruses</taxon>
        <taxon>Orthocedratvirinae</taxon>
        <taxon>Alphacedratvirus</taxon>
        <taxon>Alphacedratvirus aljazairmassiliense</taxon>
    </lineage>
</organism>